<dbReference type="InterPro" id="IPR001647">
    <property type="entry name" value="HTH_TetR"/>
</dbReference>
<name>W0EG98_9FIRM</name>
<dbReference type="SUPFAM" id="SSF46689">
    <property type="entry name" value="Homeodomain-like"/>
    <property type="match status" value="1"/>
</dbReference>
<evidence type="ECO:0000259" key="3">
    <source>
        <dbReference type="PROSITE" id="PS50977"/>
    </source>
</evidence>
<feature type="DNA-binding region" description="H-T-H motif" evidence="2">
    <location>
        <begin position="34"/>
        <end position="53"/>
    </location>
</feature>
<dbReference type="PANTHER" id="PTHR43479:SF11">
    <property type="entry name" value="ACREF_ENVCD OPERON REPRESSOR-RELATED"/>
    <property type="match status" value="1"/>
</dbReference>
<evidence type="ECO:0000313" key="4">
    <source>
        <dbReference type="EMBL" id="AHF08204.1"/>
    </source>
</evidence>
<dbReference type="Gene3D" id="1.10.357.10">
    <property type="entry name" value="Tetracycline Repressor, domain 2"/>
    <property type="match status" value="1"/>
</dbReference>
<dbReference type="InterPro" id="IPR036271">
    <property type="entry name" value="Tet_transcr_reg_TetR-rel_C_sf"/>
</dbReference>
<dbReference type="AlphaFoldDB" id="W0EG98"/>
<protein>
    <submittedName>
        <fullName evidence="4">TetR family transcriptional regulator</fullName>
    </submittedName>
</protein>
<feature type="domain" description="HTH tetR-type" evidence="3">
    <location>
        <begin position="11"/>
        <end position="71"/>
    </location>
</feature>
<dbReference type="Pfam" id="PF00440">
    <property type="entry name" value="TetR_N"/>
    <property type="match status" value="1"/>
</dbReference>
<dbReference type="PROSITE" id="PS50977">
    <property type="entry name" value="HTH_TETR_2"/>
    <property type="match status" value="1"/>
</dbReference>
<dbReference type="EMBL" id="CP007032">
    <property type="protein sequence ID" value="AHF08204.1"/>
    <property type="molecule type" value="Genomic_DNA"/>
</dbReference>
<organism evidence="4 5">
    <name type="scientific">Desulfitobacterium metallireducens DSM 15288</name>
    <dbReference type="NCBI Taxonomy" id="871968"/>
    <lineage>
        <taxon>Bacteria</taxon>
        <taxon>Bacillati</taxon>
        <taxon>Bacillota</taxon>
        <taxon>Clostridia</taxon>
        <taxon>Eubacteriales</taxon>
        <taxon>Desulfitobacteriaceae</taxon>
        <taxon>Desulfitobacterium</taxon>
    </lineage>
</organism>
<dbReference type="Proteomes" id="UP000010847">
    <property type="component" value="Chromosome"/>
</dbReference>
<accession>W0EG98</accession>
<gene>
    <name evidence="4" type="ORF">DESME_15120</name>
</gene>
<reference evidence="4 5" key="1">
    <citation type="submission" date="2013-12" db="EMBL/GenBank/DDBJ databases">
        <authorList>
            <consortium name="DOE Joint Genome Institute"/>
            <person name="Smidt H."/>
            <person name="Huntemann M."/>
            <person name="Han J."/>
            <person name="Chen A."/>
            <person name="Kyrpides N."/>
            <person name="Mavromatis K."/>
            <person name="Markowitz V."/>
            <person name="Palaniappan K."/>
            <person name="Ivanova N."/>
            <person name="Schaumberg A."/>
            <person name="Pati A."/>
            <person name="Liolios K."/>
            <person name="Nordberg H.P."/>
            <person name="Cantor M.N."/>
            <person name="Hua S.X."/>
            <person name="Woyke T."/>
        </authorList>
    </citation>
    <scope>NUCLEOTIDE SEQUENCE [LARGE SCALE GENOMIC DNA]</scope>
    <source>
        <strain evidence="5">DSM 15288</strain>
    </source>
</reference>
<dbReference type="OrthoDB" id="9812484at2"/>
<evidence type="ECO:0000256" key="2">
    <source>
        <dbReference type="PROSITE-ProRule" id="PRU00335"/>
    </source>
</evidence>
<dbReference type="PANTHER" id="PTHR43479">
    <property type="entry name" value="ACREF/ENVCD OPERON REPRESSOR-RELATED"/>
    <property type="match status" value="1"/>
</dbReference>
<evidence type="ECO:0000256" key="1">
    <source>
        <dbReference type="ARBA" id="ARBA00023125"/>
    </source>
</evidence>
<dbReference type="SUPFAM" id="SSF48498">
    <property type="entry name" value="Tetracyclin repressor-like, C-terminal domain"/>
    <property type="match status" value="1"/>
</dbReference>
<dbReference type="RefSeq" id="WP_006716929.1">
    <property type="nucleotide sequence ID" value="NZ_CP007032.1"/>
</dbReference>
<keyword evidence="1 2" id="KW-0238">DNA-binding</keyword>
<evidence type="ECO:0000313" key="5">
    <source>
        <dbReference type="Proteomes" id="UP000010847"/>
    </source>
</evidence>
<dbReference type="STRING" id="871968.DESME_15120"/>
<keyword evidence="5" id="KW-1185">Reference proteome</keyword>
<dbReference type="GO" id="GO:0003677">
    <property type="term" value="F:DNA binding"/>
    <property type="evidence" value="ECO:0007669"/>
    <property type="project" value="UniProtKB-UniRule"/>
</dbReference>
<dbReference type="eggNOG" id="COG1309">
    <property type="taxonomic scope" value="Bacteria"/>
</dbReference>
<dbReference type="InterPro" id="IPR009057">
    <property type="entry name" value="Homeodomain-like_sf"/>
</dbReference>
<dbReference type="HOGENOM" id="CLU_069356_45_1_9"/>
<dbReference type="InterPro" id="IPR050624">
    <property type="entry name" value="HTH-type_Tx_Regulator"/>
</dbReference>
<sequence length="234" mass="26570">MPTQTFFNLSDEKRKRIIDAALEEFAAYCFDQASIARIIKSAGIPRGSFYQYFENLKDLYKFILNLAGEQKITYFRLNVPQFEGDGFDFFQTLRALCLAGLQFAEENPKLLSIGNNFLKETNKALQEEVMGEQLPKAQNIYTLMIKKGIELGQINPQIDPLLANHFLGVWSASLSEYYIAELRNLPEDHQADTLSLIKDNPFLKRMDQMIDLLANGLGPHSALGGEPLDNLARR</sequence>
<proteinExistence type="predicted"/>
<dbReference type="KEGG" id="dmt:DESME_15120"/>